<evidence type="ECO:0000313" key="4">
    <source>
        <dbReference type="Ensembl" id="ENSCSAVP00000006286.1"/>
    </source>
</evidence>
<protein>
    <recommendedName>
        <fullName evidence="2">ubiquitinyl hydrolase 1</fullName>
        <ecNumber evidence="2">3.4.19.12</ecNumber>
    </recommendedName>
</protein>
<dbReference type="InterPro" id="IPR028889">
    <property type="entry name" value="USP"/>
</dbReference>
<dbReference type="EC" id="3.4.19.12" evidence="2"/>
<dbReference type="OMA" id="CHESSAT"/>
<name>H2YLT4_CIOSA</name>
<dbReference type="PROSITE" id="PS50235">
    <property type="entry name" value="USP_3"/>
    <property type="match status" value="1"/>
</dbReference>
<dbReference type="InterPro" id="IPR050185">
    <property type="entry name" value="Ub_carboxyl-term_hydrolase"/>
</dbReference>
<organism evidence="4 5">
    <name type="scientific">Ciona savignyi</name>
    <name type="common">Pacific transparent sea squirt</name>
    <dbReference type="NCBI Taxonomy" id="51511"/>
    <lineage>
        <taxon>Eukaryota</taxon>
        <taxon>Metazoa</taxon>
        <taxon>Chordata</taxon>
        <taxon>Tunicata</taxon>
        <taxon>Ascidiacea</taxon>
        <taxon>Phlebobranchia</taxon>
        <taxon>Cionidae</taxon>
        <taxon>Ciona</taxon>
    </lineage>
</organism>
<dbReference type="Proteomes" id="UP000007875">
    <property type="component" value="Unassembled WGS sequence"/>
</dbReference>
<dbReference type="InterPro" id="IPR001394">
    <property type="entry name" value="Peptidase_C19_UCH"/>
</dbReference>
<dbReference type="Pfam" id="PF00443">
    <property type="entry name" value="UCH"/>
    <property type="match status" value="1"/>
</dbReference>
<dbReference type="PROSITE" id="PS00972">
    <property type="entry name" value="USP_1"/>
    <property type="match status" value="1"/>
</dbReference>
<evidence type="ECO:0000256" key="2">
    <source>
        <dbReference type="ARBA" id="ARBA00012759"/>
    </source>
</evidence>
<dbReference type="SUPFAM" id="SSF54001">
    <property type="entry name" value="Cysteine proteinases"/>
    <property type="match status" value="1"/>
</dbReference>
<dbReference type="Ensembl" id="ENSCSAVT00000006365.1">
    <property type="protein sequence ID" value="ENSCSAVP00000006286.1"/>
    <property type="gene ID" value="ENSCSAVG00000003765.1"/>
</dbReference>
<accession>H2YLT4</accession>
<dbReference type="GeneTree" id="ENSGT00940000159085"/>
<dbReference type="GO" id="GO:0016579">
    <property type="term" value="P:protein deubiquitination"/>
    <property type="evidence" value="ECO:0007669"/>
    <property type="project" value="InterPro"/>
</dbReference>
<dbReference type="PROSITE" id="PS00973">
    <property type="entry name" value="USP_2"/>
    <property type="match status" value="1"/>
</dbReference>
<evidence type="ECO:0000256" key="1">
    <source>
        <dbReference type="ARBA" id="ARBA00000707"/>
    </source>
</evidence>
<evidence type="ECO:0000313" key="5">
    <source>
        <dbReference type="Proteomes" id="UP000007875"/>
    </source>
</evidence>
<dbReference type="HOGENOM" id="CLU_008279_1_0_1"/>
<dbReference type="PANTHER" id="PTHR21646">
    <property type="entry name" value="UBIQUITIN CARBOXYL-TERMINAL HYDROLASE"/>
    <property type="match status" value="1"/>
</dbReference>
<reference evidence="4" key="3">
    <citation type="submission" date="2025-09" db="UniProtKB">
        <authorList>
            <consortium name="Ensembl"/>
        </authorList>
    </citation>
    <scope>IDENTIFICATION</scope>
</reference>
<reference evidence="5" key="1">
    <citation type="submission" date="2003-08" db="EMBL/GenBank/DDBJ databases">
        <authorList>
            <person name="Birren B."/>
            <person name="Nusbaum C."/>
            <person name="Abebe A."/>
            <person name="Abouelleil A."/>
            <person name="Adekoya E."/>
            <person name="Ait-zahra M."/>
            <person name="Allen N."/>
            <person name="Allen T."/>
            <person name="An P."/>
            <person name="Anderson M."/>
            <person name="Anderson S."/>
            <person name="Arachchi H."/>
            <person name="Armbruster J."/>
            <person name="Bachantsang P."/>
            <person name="Baldwin J."/>
            <person name="Barry A."/>
            <person name="Bayul T."/>
            <person name="Blitshsteyn B."/>
            <person name="Bloom T."/>
            <person name="Blye J."/>
            <person name="Boguslavskiy L."/>
            <person name="Borowsky M."/>
            <person name="Boukhgalter B."/>
            <person name="Brunache A."/>
            <person name="Butler J."/>
            <person name="Calixte N."/>
            <person name="Calvo S."/>
            <person name="Camarata J."/>
            <person name="Campo K."/>
            <person name="Chang J."/>
            <person name="Cheshatsang Y."/>
            <person name="Citroen M."/>
            <person name="Collymore A."/>
            <person name="Considine T."/>
            <person name="Cook A."/>
            <person name="Cooke P."/>
            <person name="Corum B."/>
            <person name="Cuomo C."/>
            <person name="David R."/>
            <person name="Dawoe T."/>
            <person name="Degray S."/>
            <person name="Dodge S."/>
            <person name="Dooley K."/>
            <person name="Dorje P."/>
            <person name="Dorjee K."/>
            <person name="Dorris L."/>
            <person name="Duffey N."/>
            <person name="Dupes A."/>
            <person name="Elkins T."/>
            <person name="Engels R."/>
            <person name="Erickson J."/>
            <person name="Farina A."/>
            <person name="Faro S."/>
            <person name="Ferreira P."/>
            <person name="Fischer H."/>
            <person name="Fitzgerald M."/>
            <person name="Foley K."/>
            <person name="Gage D."/>
            <person name="Galagan J."/>
            <person name="Gearin G."/>
            <person name="Gnerre S."/>
            <person name="Gnirke A."/>
            <person name="Goyette A."/>
            <person name="Graham J."/>
            <person name="Grandbois E."/>
            <person name="Gyaltsen K."/>
            <person name="Hafez N."/>
            <person name="Hagopian D."/>
            <person name="Hagos B."/>
            <person name="Hall J."/>
            <person name="Hatcher B."/>
            <person name="Heller A."/>
            <person name="Higgins H."/>
            <person name="Honan T."/>
            <person name="Horn A."/>
            <person name="Houde N."/>
            <person name="Hughes L."/>
            <person name="Hulme W."/>
            <person name="Husby E."/>
            <person name="Iliev I."/>
            <person name="Jaffe D."/>
            <person name="Jones C."/>
            <person name="Kamal M."/>
            <person name="Kamat A."/>
            <person name="Kamvysselis M."/>
            <person name="Karlsson E."/>
            <person name="Kells C."/>
            <person name="Kieu A."/>
            <person name="Kisner P."/>
            <person name="Kodira C."/>
            <person name="Kulbokas E."/>
            <person name="Labutti K."/>
            <person name="Lama D."/>
            <person name="Landers T."/>
            <person name="Leger J."/>
            <person name="Levine S."/>
            <person name="Lewis D."/>
            <person name="Lewis T."/>
            <person name="Lindblad-toh K."/>
            <person name="Liu X."/>
            <person name="Lokyitsang T."/>
            <person name="Lokyitsang Y."/>
            <person name="Lucien O."/>
            <person name="Lui A."/>
            <person name="Ma L.J."/>
            <person name="Mabbitt R."/>
            <person name="Macdonald J."/>
            <person name="Maclean C."/>
            <person name="Major J."/>
            <person name="Manning J."/>
            <person name="Marabella R."/>
            <person name="Maru K."/>
            <person name="Matthews C."/>
            <person name="Mauceli E."/>
            <person name="Mccarthy M."/>
            <person name="Mcdonough S."/>
            <person name="Mcghee T."/>
            <person name="Meldrim J."/>
            <person name="Meneus L."/>
            <person name="Mesirov J."/>
            <person name="Mihalev A."/>
            <person name="Mihova T."/>
            <person name="Mikkelsen T."/>
            <person name="Mlenga V."/>
            <person name="Moru K."/>
            <person name="Mozes J."/>
            <person name="Mulrain L."/>
            <person name="Munson G."/>
            <person name="Naylor J."/>
            <person name="Newes C."/>
            <person name="Nguyen C."/>
            <person name="Nguyen N."/>
            <person name="Nguyen T."/>
            <person name="Nicol R."/>
            <person name="Nielsen C."/>
            <person name="Nizzari M."/>
            <person name="Norbu C."/>
            <person name="Norbu N."/>
            <person name="O'donnell P."/>
            <person name="Okoawo O."/>
            <person name="O'leary S."/>
            <person name="Omotosho B."/>
            <person name="O'neill K."/>
            <person name="Osman S."/>
            <person name="Parker S."/>
            <person name="Perrin D."/>
            <person name="Phunkhang P."/>
            <person name="Piqani B."/>
            <person name="Purcell S."/>
            <person name="Rachupka T."/>
            <person name="Ramasamy U."/>
            <person name="Rameau R."/>
            <person name="Ray V."/>
            <person name="Raymond C."/>
            <person name="Retta R."/>
            <person name="Richardson S."/>
            <person name="Rise C."/>
            <person name="Rodriguez J."/>
            <person name="Rogers J."/>
            <person name="Rogov P."/>
            <person name="Rutman M."/>
            <person name="Schupbach R."/>
            <person name="Seaman C."/>
            <person name="Settipalli S."/>
            <person name="Sharpe T."/>
            <person name="Sheridan J."/>
            <person name="Sherpa N."/>
            <person name="Shi J."/>
            <person name="Smirnov S."/>
            <person name="Smith C."/>
            <person name="Sougnez C."/>
            <person name="Spencer B."/>
            <person name="Stalker J."/>
            <person name="Stange-thomann N."/>
            <person name="Stavropoulos S."/>
            <person name="Stetson K."/>
            <person name="Stone C."/>
            <person name="Stone S."/>
            <person name="Stubbs M."/>
            <person name="Talamas J."/>
            <person name="Tchuinga P."/>
            <person name="Tenzing P."/>
            <person name="Tesfaye S."/>
            <person name="Theodore J."/>
            <person name="Thoulutsang Y."/>
            <person name="Topham K."/>
            <person name="Towey S."/>
            <person name="Tsamla T."/>
            <person name="Tsomo N."/>
            <person name="Vallee D."/>
            <person name="Vassiliev H."/>
            <person name="Venkataraman V."/>
            <person name="Vinson J."/>
            <person name="Vo A."/>
            <person name="Wade C."/>
            <person name="Wang S."/>
            <person name="Wangchuk T."/>
            <person name="Wangdi T."/>
            <person name="Whittaker C."/>
            <person name="Wilkinson J."/>
            <person name="Wu Y."/>
            <person name="Wyman D."/>
            <person name="Yadav S."/>
            <person name="Yang S."/>
            <person name="Yang X."/>
            <person name="Yeager S."/>
            <person name="Yee E."/>
            <person name="Young G."/>
            <person name="Zainoun J."/>
            <person name="Zembeck L."/>
            <person name="Zimmer A."/>
            <person name="Zody M."/>
            <person name="Lander E."/>
        </authorList>
    </citation>
    <scope>NUCLEOTIDE SEQUENCE [LARGE SCALE GENOMIC DNA]</scope>
</reference>
<dbReference type="PANTHER" id="PTHR21646:SF74">
    <property type="entry name" value="UBIQUITIN CARBOXYL-TERMINAL HYDROLASE 19"/>
    <property type="match status" value="1"/>
</dbReference>
<dbReference type="InterPro" id="IPR038765">
    <property type="entry name" value="Papain-like_cys_pep_sf"/>
</dbReference>
<keyword evidence="5" id="KW-1185">Reference proteome</keyword>
<dbReference type="Gene3D" id="3.90.70.10">
    <property type="entry name" value="Cysteine proteinases"/>
    <property type="match status" value="1"/>
</dbReference>
<dbReference type="AlphaFoldDB" id="H2YLT4"/>
<reference evidence="4" key="2">
    <citation type="submission" date="2025-08" db="UniProtKB">
        <authorList>
            <consortium name="Ensembl"/>
        </authorList>
    </citation>
    <scope>IDENTIFICATION</scope>
</reference>
<comment type="catalytic activity">
    <reaction evidence="1">
        <text>Thiol-dependent hydrolysis of ester, thioester, amide, peptide and isopeptide bonds formed by the C-terminal Gly of ubiquitin (a 76-residue protein attached to proteins as an intracellular targeting signal).</text>
        <dbReference type="EC" id="3.4.19.12"/>
    </reaction>
</comment>
<dbReference type="GO" id="GO:0004843">
    <property type="term" value="F:cysteine-type deubiquitinase activity"/>
    <property type="evidence" value="ECO:0007669"/>
    <property type="project" value="UniProtKB-EC"/>
</dbReference>
<dbReference type="CDD" id="cd02674">
    <property type="entry name" value="Peptidase_C19R"/>
    <property type="match status" value="1"/>
</dbReference>
<feature type="domain" description="USP" evidence="3">
    <location>
        <begin position="1"/>
        <end position="333"/>
    </location>
</feature>
<proteinExistence type="predicted"/>
<evidence type="ECO:0000259" key="3">
    <source>
        <dbReference type="PROSITE" id="PS50235"/>
    </source>
</evidence>
<sequence length="340" mass="39167">GLSNLGNTCFMNSVIQALANTPQLQQYFLDEKFNQHINTKNPLGVGGRMAKAFYVVVRRLWDGSKQAFSPHEFKDVVGLKDSRFTDGMQHDAQEFMAFLLDMLHEDLNTATGPHTVEQEESEEKMATDAWRSHVSRAGSFIVENFHGMLQSELECLKCKTKSIKFDPFLFLPVPLPKKSSKHDLHKCLDLFIEPEVLSQDEAWYCPKCKKHMQAVKKMSLWDLPDVLIVQLKRFSFKNYLWRDKISMFIDMPVKNLDMSTYCNNPRKTKSMSYDLFAVINHHGGILGGHYTTDVSYLSNCVLTDWRTCDDSRVTKLNRKIVTEAAYVMFYLRRSSKSVCS</sequence>
<dbReference type="InterPro" id="IPR018200">
    <property type="entry name" value="USP_CS"/>
</dbReference>